<dbReference type="RefSeq" id="WP_223705102.1">
    <property type="nucleotide sequence ID" value="NZ_JAINUY010000002.1"/>
</dbReference>
<name>A0A9X1H972_9FLAO</name>
<keyword evidence="2" id="KW-1185">Reference proteome</keyword>
<reference evidence="1 2" key="1">
    <citation type="journal article" date="2023" name="Antonie Van Leeuwenhoek">
        <title>Flavobacterium potami sp. nov., a multi-metal resistance genes harbouring bacterium isolated from shallow river silt.</title>
        <authorList>
            <person name="Li S."/>
            <person name="Mao S."/>
            <person name="Mu W."/>
            <person name="Guo B."/>
            <person name="Li C."/>
            <person name="Zhu Q."/>
            <person name="Hou X."/>
            <person name="Zhao Y."/>
            <person name="Wei S."/>
            <person name="Liu H."/>
            <person name="Liu A."/>
        </authorList>
    </citation>
    <scope>NUCLEOTIDE SEQUENCE [LARGE SCALE GENOMIC DNA]</scope>
    <source>
        <strain evidence="1 2">17A</strain>
    </source>
</reference>
<protein>
    <submittedName>
        <fullName evidence="1">Uncharacterized protein</fullName>
    </submittedName>
</protein>
<evidence type="ECO:0000313" key="2">
    <source>
        <dbReference type="Proteomes" id="UP001139366"/>
    </source>
</evidence>
<evidence type="ECO:0000313" key="1">
    <source>
        <dbReference type="EMBL" id="MBZ4034378.1"/>
    </source>
</evidence>
<accession>A0A9X1H972</accession>
<sequence length="121" mass="13878">MKQTLLLLAVLILQTSCSSTDVHDKWIGQSKQKLIKTWGPPVRVLHDDQDNEVLLYADQIFTTNHSNQVSGDAGPYYWKYDYMYVNKSGKITSWKNEKQKFPPQSVDVKMLGIASQNKTSR</sequence>
<dbReference type="EMBL" id="JAINUY010000002">
    <property type="protein sequence ID" value="MBZ4034378.1"/>
    <property type="molecule type" value="Genomic_DNA"/>
</dbReference>
<organism evidence="1 2">
    <name type="scientific">Flavobacterium potami</name>
    <dbReference type="NCBI Taxonomy" id="2872310"/>
    <lineage>
        <taxon>Bacteria</taxon>
        <taxon>Pseudomonadati</taxon>
        <taxon>Bacteroidota</taxon>
        <taxon>Flavobacteriia</taxon>
        <taxon>Flavobacteriales</taxon>
        <taxon>Flavobacteriaceae</taxon>
        <taxon>Flavobacterium</taxon>
    </lineage>
</organism>
<dbReference type="Proteomes" id="UP001139366">
    <property type="component" value="Unassembled WGS sequence"/>
</dbReference>
<comment type="caution">
    <text evidence="1">The sequence shown here is derived from an EMBL/GenBank/DDBJ whole genome shotgun (WGS) entry which is preliminary data.</text>
</comment>
<dbReference type="AlphaFoldDB" id="A0A9X1H972"/>
<gene>
    <name evidence="1" type="ORF">K6T82_06355</name>
</gene>
<proteinExistence type="predicted"/>